<protein>
    <submittedName>
        <fullName evidence="1">Uncharacterized protein</fullName>
    </submittedName>
</protein>
<dbReference type="AlphaFoldDB" id="A0AAV9URE2"/>
<name>A0AAV9URE2_9PEZI</name>
<comment type="caution">
    <text evidence="1">The sequence shown here is derived from an EMBL/GenBank/DDBJ whole genome shotgun (WGS) entry which is preliminary data.</text>
</comment>
<proteinExistence type="predicted"/>
<dbReference type="Proteomes" id="UP001375240">
    <property type="component" value="Unassembled WGS sequence"/>
</dbReference>
<dbReference type="EMBL" id="JAVHNQ010000005">
    <property type="protein sequence ID" value="KAK6347168.1"/>
    <property type="molecule type" value="Genomic_DNA"/>
</dbReference>
<sequence length="90" mass="9903">MGAISSPSNCFLLIEAVFYQSRPFGSTPPNLPTAIIATQRAACDHGPEHERHDPQLGIRKQQDRSVVAVFRGGQCTAVLRFQPYATHALR</sequence>
<accession>A0AAV9URE2</accession>
<gene>
    <name evidence="1" type="ORF">TWF696_007245</name>
</gene>
<keyword evidence="2" id="KW-1185">Reference proteome</keyword>
<reference evidence="1 2" key="1">
    <citation type="submission" date="2019-10" db="EMBL/GenBank/DDBJ databases">
        <authorList>
            <person name="Palmer J.M."/>
        </authorList>
    </citation>
    <scope>NUCLEOTIDE SEQUENCE [LARGE SCALE GENOMIC DNA]</scope>
    <source>
        <strain evidence="1 2">TWF696</strain>
    </source>
</reference>
<organism evidence="1 2">
    <name type="scientific">Orbilia brochopaga</name>
    <dbReference type="NCBI Taxonomy" id="3140254"/>
    <lineage>
        <taxon>Eukaryota</taxon>
        <taxon>Fungi</taxon>
        <taxon>Dikarya</taxon>
        <taxon>Ascomycota</taxon>
        <taxon>Pezizomycotina</taxon>
        <taxon>Orbiliomycetes</taxon>
        <taxon>Orbiliales</taxon>
        <taxon>Orbiliaceae</taxon>
        <taxon>Orbilia</taxon>
    </lineage>
</organism>
<evidence type="ECO:0000313" key="2">
    <source>
        <dbReference type="Proteomes" id="UP001375240"/>
    </source>
</evidence>
<evidence type="ECO:0000313" key="1">
    <source>
        <dbReference type="EMBL" id="KAK6347168.1"/>
    </source>
</evidence>